<dbReference type="Proteomes" id="UP000011991">
    <property type="component" value="Unassembled WGS sequence"/>
</dbReference>
<dbReference type="RefSeq" id="WP_008690115.1">
    <property type="nucleotide sequence ID" value="NZ_ANOG01000022.1"/>
</dbReference>
<evidence type="ECO:0000313" key="5">
    <source>
        <dbReference type="EMBL" id="EMI22902.1"/>
    </source>
</evidence>
<dbReference type="Gene3D" id="1.20.1260.10">
    <property type="match status" value="1"/>
</dbReference>
<feature type="signal peptide" evidence="3">
    <location>
        <begin position="1"/>
        <end position="22"/>
    </location>
</feature>
<feature type="region of interest" description="Disordered" evidence="2">
    <location>
        <begin position="40"/>
        <end position="71"/>
    </location>
</feature>
<evidence type="ECO:0000256" key="1">
    <source>
        <dbReference type="SAM" id="Coils"/>
    </source>
</evidence>
<accession>M5S5H9</accession>
<evidence type="ECO:0000256" key="2">
    <source>
        <dbReference type="SAM" id="MobiDB-lite"/>
    </source>
</evidence>
<feature type="chain" id="PRO_5004071188" evidence="3">
    <location>
        <begin position="23"/>
        <end position="299"/>
    </location>
</feature>
<reference evidence="5 6" key="1">
    <citation type="journal article" date="2013" name="Mar. Genomics">
        <title>Expression of sulfatases in Rhodopirellula baltica and the diversity of sulfatases in the genus Rhodopirellula.</title>
        <authorList>
            <person name="Wegner C.E."/>
            <person name="Richter-Heitmann T."/>
            <person name="Klindworth A."/>
            <person name="Klockow C."/>
            <person name="Richter M."/>
            <person name="Achstetter T."/>
            <person name="Glockner F.O."/>
            <person name="Harder J."/>
        </authorList>
    </citation>
    <scope>NUCLEOTIDE SEQUENCE [LARGE SCALE GENOMIC DNA]</scope>
    <source>
        <strain evidence="5 6">SM1</strain>
    </source>
</reference>
<evidence type="ECO:0000259" key="4">
    <source>
        <dbReference type="Pfam" id="PF13628"/>
    </source>
</evidence>
<feature type="compositionally biased region" description="Low complexity" evidence="2">
    <location>
        <begin position="41"/>
        <end position="54"/>
    </location>
</feature>
<dbReference type="EMBL" id="ANOG01000022">
    <property type="protein sequence ID" value="EMI22902.1"/>
    <property type="molecule type" value="Genomic_DNA"/>
</dbReference>
<dbReference type="PANTHER" id="PTHR38593:SF1">
    <property type="entry name" value="BLR2558 PROTEIN"/>
    <property type="match status" value="1"/>
</dbReference>
<gene>
    <name evidence="5" type="ORF">RMSM_00169</name>
</gene>
<dbReference type="PANTHER" id="PTHR38593">
    <property type="entry name" value="BLR2558 PROTEIN"/>
    <property type="match status" value="1"/>
</dbReference>
<comment type="caution">
    <text evidence="5">The sequence shown here is derived from an EMBL/GenBank/DDBJ whole genome shotgun (WGS) entry which is preliminary data.</text>
</comment>
<keyword evidence="1" id="KW-0175">Coiled coil</keyword>
<feature type="compositionally biased region" description="Polar residues" evidence="2">
    <location>
        <begin position="55"/>
        <end position="69"/>
    </location>
</feature>
<keyword evidence="3" id="KW-0732">Signal</keyword>
<feature type="compositionally biased region" description="Low complexity" evidence="2">
    <location>
        <begin position="138"/>
        <end position="162"/>
    </location>
</feature>
<dbReference type="PATRIC" id="fig|1265738.3.peg.177"/>
<evidence type="ECO:0000256" key="3">
    <source>
        <dbReference type="SAM" id="SignalP"/>
    </source>
</evidence>
<feature type="compositionally biased region" description="Polar residues" evidence="2">
    <location>
        <begin position="286"/>
        <end position="299"/>
    </location>
</feature>
<protein>
    <submittedName>
        <fullName evidence="5">Putative secreted protein</fullName>
    </submittedName>
</protein>
<feature type="region of interest" description="Disordered" evidence="2">
    <location>
        <begin position="268"/>
        <end position="299"/>
    </location>
</feature>
<feature type="compositionally biased region" description="Basic and acidic residues" evidence="2">
    <location>
        <begin position="268"/>
        <end position="285"/>
    </location>
</feature>
<name>M5S5H9_9BACT</name>
<feature type="coiled-coil region" evidence="1">
    <location>
        <begin position="94"/>
        <end position="121"/>
    </location>
</feature>
<feature type="region of interest" description="Disordered" evidence="2">
    <location>
        <begin position="138"/>
        <end position="183"/>
    </location>
</feature>
<feature type="domain" description="DUF4142" evidence="4">
    <location>
        <begin position="92"/>
        <end position="166"/>
    </location>
</feature>
<keyword evidence="6" id="KW-1185">Reference proteome</keyword>
<organism evidence="5 6">
    <name type="scientific">Rhodopirellula maiorica SM1</name>
    <dbReference type="NCBI Taxonomy" id="1265738"/>
    <lineage>
        <taxon>Bacteria</taxon>
        <taxon>Pseudomonadati</taxon>
        <taxon>Planctomycetota</taxon>
        <taxon>Planctomycetia</taxon>
        <taxon>Pirellulales</taxon>
        <taxon>Pirellulaceae</taxon>
        <taxon>Novipirellula</taxon>
    </lineage>
</organism>
<evidence type="ECO:0000313" key="6">
    <source>
        <dbReference type="Proteomes" id="UP000011991"/>
    </source>
</evidence>
<sequence length="299" mass="32662">MSTLRFSAAVLAIAAIPGLSSAYGQTTLDQPGVQIDERAAQQGQTTDQPGQPTTLPSQITDQPAGTQNDQGDRYEARRVATNSQQQAPTVKQALVQKLIKANEAEIEIAKLAQQKSDNQQVKRLAQTMIQDHQALNQTLQQHAGQQQQGGQQHTGSTAAGQAHTDRNTIAGNQPATRSDLQGDRTTQFAGKTVPRELCQISEQACDNALKMTKEMLGNYEGQDFNMAFLGQQTVAHTMLLAELRAIESMGPQELQPIVQQASNKVSMHLEKTKQLAKQLEDDRRTSNQSNPRNDANSRQ</sequence>
<dbReference type="InterPro" id="IPR025419">
    <property type="entry name" value="DUF4142"/>
</dbReference>
<proteinExistence type="predicted"/>
<dbReference type="OrthoDB" id="209532at2"/>
<dbReference type="Pfam" id="PF13628">
    <property type="entry name" value="DUF4142"/>
    <property type="match status" value="1"/>
</dbReference>
<dbReference type="AlphaFoldDB" id="M5S5H9"/>
<feature type="compositionally biased region" description="Polar residues" evidence="2">
    <location>
        <begin position="167"/>
        <end position="183"/>
    </location>
</feature>
<dbReference type="InterPro" id="IPR012347">
    <property type="entry name" value="Ferritin-like"/>
</dbReference>